<dbReference type="EMBL" id="AP022583">
    <property type="protein sequence ID" value="BBY08952.1"/>
    <property type="molecule type" value="Genomic_DNA"/>
</dbReference>
<evidence type="ECO:0000313" key="3">
    <source>
        <dbReference type="Proteomes" id="UP000192374"/>
    </source>
</evidence>
<reference evidence="2 3" key="1">
    <citation type="submission" date="2017-02" db="EMBL/GenBank/DDBJ databases">
        <title>The new phylogeny of genus Mycobacterium.</title>
        <authorList>
            <person name="Tortoli E."/>
            <person name="Trovato A."/>
            <person name="Cirillo D.M."/>
        </authorList>
    </citation>
    <scope>NUCLEOTIDE SEQUENCE [LARGE SCALE GENOMIC DNA]</scope>
    <source>
        <strain evidence="2 3">DSM 45145</strain>
    </source>
</reference>
<dbReference type="RefSeq" id="WP_083087354.1">
    <property type="nucleotide sequence ID" value="NZ_AP022583.1"/>
</dbReference>
<proteinExistence type="predicted"/>
<gene>
    <name evidence="2" type="ORF">BST37_08955</name>
    <name evidence="1" type="ORF">MNVI_42700</name>
</gene>
<name>A0A7I7PKA0_9MYCO</name>
<reference evidence="1 4" key="2">
    <citation type="journal article" date="2019" name="Emerg. Microbes Infect.">
        <title>Comprehensive subspecies identification of 175 nontuberculous mycobacteria species based on 7547 genomic profiles.</title>
        <authorList>
            <person name="Matsumoto Y."/>
            <person name="Kinjo T."/>
            <person name="Motooka D."/>
            <person name="Nabeya D."/>
            <person name="Jung N."/>
            <person name="Uechi K."/>
            <person name="Horii T."/>
            <person name="Iida T."/>
            <person name="Fujita J."/>
            <person name="Nakamura S."/>
        </authorList>
    </citation>
    <scope>NUCLEOTIDE SEQUENCE [LARGE SCALE GENOMIC DNA]</scope>
    <source>
        <strain evidence="1 4">JCM 16367</strain>
    </source>
</reference>
<sequence>MFSANNGVPPQVNPADAAQARLFETILQVEIAQLQQLVAVLNSGCGADSFSDRRPPETLSELRARIEDVHHLLQRLRDRFPNSPGL</sequence>
<dbReference type="KEGG" id="mnv:MNVI_42700"/>
<keyword evidence="3" id="KW-1185">Reference proteome</keyword>
<protein>
    <submittedName>
        <fullName evidence="1">Uncharacterized protein</fullName>
    </submittedName>
</protein>
<evidence type="ECO:0000313" key="1">
    <source>
        <dbReference type="EMBL" id="BBY08952.1"/>
    </source>
</evidence>
<reference evidence="1" key="3">
    <citation type="submission" date="2020-02" db="EMBL/GenBank/DDBJ databases">
        <authorList>
            <person name="Matsumoto Y."/>
            <person name="Motooka D."/>
            <person name="Nakamura S."/>
        </authorList>
    </citation>
    <scope>NUCLEOTIDE SEQUENCE</scope>
    <source>
        <strain evidence="1">JCM 16367</strain>
    </source>
</reference>
<dbReference type="EMBL" id="MVIC01000012">
    <property type="protein sequence ID" value="ORB15327.1"/>
    <property type="molecule type" value="Genomic_DNA"/>
</dbReference>
<evidence type="ECO:0000313" key="2">
    <source>
        <dbReference type="EMBL" id="ORB15327.1"/>
    </source>
</evidence>
<dbReference type="AlphaFoldDB" id="A0A7I7PKA0"/>
<accession>A0A7I7PKA0</accession>
<dbReference type="Proteomes" id="UP000466894">
    <property type="component" value="Chromosome"/>
</dbReference>
<organism evidence="1 4">
    <name type="scientific">Mycobacterium noviomagense</name>
    <dbReference type="NCBI Taxonomy" id="459858"/>
    <lineage>
        <taxon>Bacteria</taxon>
        <taxon>Bacillati</taxon>
        <taxon>Actinomycetota</taxon>
        <taxon>Actinomycetes</taxon>
        <taxon>Mycobacteriales</taxon>
        <taxon>Mycobacteriaceae</taxon>
        <taxon>Mycobacterium</taxon>
    </lineage>
</organism>
<dbReference type="Proteomes" id="UP000192374">
    <property type="component" value="Unassembled WGS sequence"/>
</dbReference>
<evidence type="ECO:0000313" key="4">
    <source>
        <dbReference type="Proteomes" id="UP000466894"/>
    </source>
</evidence>